<keyword evidence="2" id="KW-1133">Transmembrane helix</keyword>
<proteinExistence type="predicted"/>
<evidence type="ECO:0000313" key="3">
    <source>
        <dbReference type="EMBL" id="KAG2495931.1"/>
    </source>
</evidence>
<dbReference type="Proteomes" id="UP000612055">
    <property type="component" value="Unassembled WGS sequence"/>
</dbReference>
<feature type="transmembrane region" description="Helical" evidence="2">
    <location>
        <begin position="206"/>
        <end position="228"/>
    </location>
</feature>
<sequence length="297" mass="32100">MLFGRGAVQPVDSRGEVDDEDSIASEHIRPGTILHEAPELVKWRIVRSALTRGPTLKETYGESPAHYVVAVVVHGPGPQGALLSQNITNKAVISALFLTFNYPALFAAADLVRDGADEAQTDSALFRAYFAFQLLSVVAAFCVMISAAIFVSHVLRCGQHVDSLVAYLRKAIWIDNAFNEFTFMIQCGCTILAVQTYITLYFRGGLAWAAAGLFGLVMISLIVMLLWSTEQFHIMAQREWEELCEAEAELRKRVGGSRSDEPGAEPTGEPGARGPRNGAALAGDGPDGVASGKGKER</sequence>
<organism evidence="3 4">
    <name type="scientific">Edaphochlamys debaryana</name>
    <dbReference type="NCBI Taxonomy" id="47281"/>
    <lineage>
        <taxon>Eukaryota</taxon>
        <taxon>Viridiplantae</taxon>
        <taxon>Chlorophyta</taxon>
        <taxon>core chlorophytes</taxon>
        <taxon>Chlorophyceae</taxon>
        <taxon>CS clade</taxon>
        <taxon>Chlamydomonadales</taxon>
        <taxon>Chlamydomonadales incertae sedis</taxon>
        <taxon>Edaphochlamys</taxon>
    </lineage>
</organism>
<keyword evidence="2" id="KW-0812">Transmembrane</keyword>
<reference evidence="3" key="1">
    <citation type="journal article" date="2020" name="bioRxiv">
        <title>Comparative genomics of Chlamydomonas.</title>
        <authorList>
            <person name="Craig R.J."/>
            <person name="Hasan A.R."/>
            <person name="Ness R.W."/>
            <person name="Keightley P.D."/>
        </authorList>
    </citation>
    <scope>NUCLEOTIDE SEQUENCE</scope>
    <source>
        <strain evidence="3">CCAP 11/70</strain>
    </source>
</reference>
<evidence type="ECO:0000313" key="4">
    <source>
        <dbReference type="Proteomes" id="UP000612055"/>
    </source>
</evidence>
<evidence type="ECO:0000256" key="1">
    <source>
        <dbReference type="SAM" id="MobiDB-lite"/>
    </source>
</evidence>
<dbReference type="EMBL" id="JAEHOE010000021">
    <property type="protein sequence ID" value="KAG2495931.1"/>
    <property type="molecule type" value="Genomic_DNA"/>
</dbReference>
<accession>A0A835Y4P4</accession>
<keyword evidence="4" id="KW-1185">Reference proteome</keyword>
<evidence type="ECO:0000256" key="2">
    <source>
        <dbReference type="SAM" id="Phobius"/>
    </source>
</evidence>
<gene>
    <name evidence="3" type="ORF">HYH03_005862</name>
</gene>
<feature type="transmembrane region" description="Helical" evidence="2">
    <location>
        <begin position="176"/>
        <end position="200"/>
    </location>
</feature>
<name>A0A835Y4P4_9CHLO</name>
<feature type="region of interest" description="Disordered" evidence="1">
    <location>
        <begin position="252"/>
        <end position="297"/>
    </location>
</feature>
<keyword evidence="2" id="KW-0472">Membrane</keyword>
<comment type="caution">
    <text evidence="3">The sequence shown here is derived from an EMBL/GenBank/DDBJ whole genome shotgun (WGS) entry which is preliminary data.</text>
</comment>
<feature type="transmembrane region" description="Helical" evidence="2">
    <location>
        <begin position="91"/>
        <end position="109"/>
    </location>
</feature>
<feature type="transmembrane region" description="Helical" evidence="2">
    <location>
        <begin position="129"/>
        <end position="155"/>
    </location>
</feature>
<dbReference type="OrthoDB" id="536365at2759"/>
<dbReference type="AlphaFoldDB" id="A0A835Y4P4"/>
<protein>
    <recommendedName>
        <fullName evidence="5">Transmembrane protein</fullName>
    </recommendedName>
</protein>
<feature type="region of interest" description="Disordered" evidence="1">
    <location>
        <begin position="1"/>
        <end position="22"/>
    </location>
</feature>
<evidence type="ECO:0008006" key="5">
    <source>
        <dbReference type="Google" id="ProtNLM"/>
    </source>
</evidence>